<dbReference type="PANTHER" id="PTHR42870:SF1">
    <property type="entry name" value="NON-SPECIFIC LIPID-TRANSFER PROTEIN-LIKE 2"/>
    <property type="match status" value="1"/>
</dbReference>
<protein>
    <submittedName>
        <fullName evidence="2">Acetyl-CoA acetyltransferase</fullName>
    </submittedName>
</protein>
<keyword evidence="2" id="KW-0808">Transferase</keyword>
<dbReference type="InterPro" id="IPR055140">
    <property type="entry name" value="Thiolase_C_2"/>
</dbReference>
<dbReference type="PIRSF" id="PIRSF000429">
    <property type="entry name" value="Ac-CoA_Ac_transf"/>
    <property type="match status" value="1"/>
</dbReference>
<dbReference type="InterPro" id="IPR002155">
    <property type="entry name" value="Thiolase"/>
</dbReference>
<dbReference type="PANTHER" id="PTHR42870">
    <property type="entry name" value="ACETYL-COA C-ACETYLTRANSFERASE"/>
    <property type="match status" value="1"/>
</dbReference>
<reference evidence="2" key="1">
    <citation type="submission" date="2015-10" db="EMBL/GenBank/DDBJ databases">
        <authorList>
            <person name="Gilbert D.G."/>
        </authorList>
    </citation>
    <scope>NUCLEOTIDE SEQUENCE</scope>
</reference>
<sequence length="393" mass="42003">MVDLRRAAAIVGVHEHITRYAPDKSEQQIQGESIIKALEDAGLEKKDVDGLFCASMSVRSSGLNLADYLNMYPKMVDNTTVGGGSFEFHLSHALNAIYAGRINCAVITYATQARSGGVSVGTGGISRQGHPRLDPSPDSFEELYGLTTVGLYAMIAQRHMHLYGTTSEQLAEIAVTMRRHAGLNPEALFRDPITVDEVLRSPVVSTPLHRNDCCVITDGGGAVVVASPELARNCKQKPVWIIGAGEAVAHQGAGKRDLMYIAAKQSHVPAFEMAGVTQKDIDMAMIYDSFTITVLETLEDLGFCEKGEGGQFVLNGRIGLGGELPINTDGGGLSSNHPGMRGLFLLLEATRQLRGQFEGTERQVPDCKIALCHGTGGALGSRHSGGTVILARD</sequence>
<dbReference type="InterPro" id="IPR016039">
    <property type="entry name" value="Thiolase-like"/>
</dbReference>
<dbReference type="AlphaFoldDB" id="A0A160V8X9"/>
<dbReference type="Gene3D" id="3.40.47.10">
    <property type="match status" value="1"/>
</dbReference>
<name>A0A160V8X9_9ZZZZ</name>
<dbReference type="CDD" id="cd00829">
    <property type="entry name" value="SCP-x_thiolase"/>
    <property type="match status" value="1"/>
</dbReference>
<organism evidence="2">
    <name type="scientific">hydrothermal vent metagenome</name>
    <dbReference type="NCBI Taxonomy" id="652676"/>
    <lineage>
        <taxon>unclassified sequences</taxon>
        <taxon>metagenomes</taxon>
        <taxon>ecological metagenomes</taxon>
    </lineage>
</organism>
<dbReference type="EMBL" id="FAXA01000116">
    <property type="protein sequence ID" value="CUV01675.1"/>
    <property type="molecule type" value="Genomic_DNA"/>
</dbReference>
<dbReference type="GO" id="GO:0016747">
    <property type="term" value="F:acyltransferase activity, transferring groups other than amino-acyl groups"/>
    <property type="evidence" value="ECO:0007669"/>
    <property type="project" value="InterPro"/>
</dbReference>
<accession>A0A160V8X9</accession>
<dbReference type="SUPFAM" id="SSF53901">
    <property type="entry name" value="Thiolase-like"/>
    <property type="match status" value="2"/>
</dbReference>
<feature type="domain" description="Thiolase C-terminal" evidence="1">
    <location>
        <begin position="245"/>
        <end position="383"/>
    </location>
</feature>
<proteinExistence type="predicted"/>
<dbReference type="Pfam" id="PF22691">
    <property type="entry name" value="Thiolase_C_1"/>
    <property type="match status" value="1"/>
</dbReference>
<evidence type="ECO:0000259" key="1">
    <source>
        <dbReference type="Pfam" id="PF22691"/>
    </source>
</evidence>
<gene>
    <name evidence="2" type="ORF">MGWOODY_Clf2556</name>
</gene>
<evidence type="ECO:0000313" key="2">
    <source>
        <dbReference type="EMBL" id="CUV01675.1"/>
    </source>
</evidence>